<dbReference type="AlphaFoldDB" id="A0A9Q0JXW0"/>
<sequence>MIHSLLVCTFLFFIRLFTFLLTTTSSFDYSVFKSSAFKSSDVLVTSSATQPRSISPKDSRISRALSQFLLLMNEIPVSSHKYEIMRNLVEKIIDENLHEGCKSLREINYAVLFVVFPRTLRQLEASMSKLWIVVVHGDGEVGLGKIGHQRNRVLGAFWSF</sequence>
<dbReference type="Proteomes" id="UP001141806">
    <property type="component" value="Unassembled WGS sequence"/>
</dbReference>
<gene>
    <name evidence="1" type="ORF">NE237_013457</name>
</gene>
<name>A0A9Q0JXW0_9MAGN</name>
<organism evidence="1 2">
    <name type="scientific">Protea cynaroides</name>
    <dbReference type="NCBI Taxonomy" id="273540"/>
    <lineage>
        <taxon>Eukaryota</taxon>
        <taxon>Viridiplantae</taxon>
        <taxon>Streptophyta</taxon>
        <taxon>Embryophyta</taxon>
        <taxon>Tracheophyta</taxon>
        <taxon>Spermatophyta</taxon>
        <taxon>Magnoliopsida</taxon>
        <taxon>Proteales</taxon>
        <taxon>Proteaceae</taxon>
        <taxon>Protea</taxon>
    </lineage>
</organism>
<reference evidence="1" key="1">
    <citation type="journal article" date="2023" name="Plant J.">
        <title>The genome of the king protea, Protea cynaroides.</title>
        <authorList>
            <person name="Chang J."/>
            <person name="Duong T.A."/>
            <person name="Schoeman C."/>
            <person name="Ma X."/>
            <person name="Roodt D."/>
            <person name="Barker N."/>
            <person name="Li Z."/>
            <person name="Van de Peer Y."/>
            <person name="Mizrachi E."/>
        </authorList>
    </citation>
    <scope>NUCLEOTIDE SEQUENCE</scope>
    <source>
        <tissue evidence="1">Young leaves</tissue>
    </source>
</reference>
<keyword evidence="2" id="KW-1185">Reference proteome</keyword>
<accession>A0A9Q0JXW0</accession>
<dbReference type="EMBL" id="JAMYWD010000011">
    <property type="protein sequence ID" value="KAJ4956674.1"/>
    <property type="molecule type" value="Genomic_DNA"/>
</dbReference>
<proteinExistence type="predicted"/>
<evidence type="ECO:0000313" key="1">
    <source>
        <dbReference type="EMBL" id="KAJ4956674.1"/>
    </source>
</evidence>
<dbReference type="OrthoDB" id="1991641at2759"/>
<comment type="caution">
    <text evidence="1">The sequence shown here is derived from an EMBL/GenBank/DDBJ whole genome shotgun (WGS) entry which is preliminary data.</text>
</comment>
<evidence type="ECO:0000313" key="2">
    <source>
        <dbReference type="Proteomes" id="UP001141806"/>
    </source>
</evidence>
<protein>
    <submittedName>
        <fullName evidence="1">Uncharacterized protein</fullName>
    </submittedName>
</protein>